<gene>
    <name evidence="2" type="ORF">EDM59_24275</name>
</gene>
<accession>A0A3M8CXF6</accession>
<dbReference type="RefSeq" id="WP_122925966.1">
    <property type="nucleotide sequence ID" value="NZ_RHHU01000017.1"/>
</dbReference>
<evidence type="ECO:0000313" key="3">
    <source>
        <dbReference type="Proteomes" id="UP000269573"/>
    </source>
</evidence>
<dbReference type="Pfam" id="PF13692">
    <property type="entry name" value="Glyco_trans_1_4"/>
    <property type="match status" value="1"/>
</dbReference>
<dbReference type="Pfam" id="PF11997">
    <property type="entry name" value="DUF3492"/>
    <property type="match status" value="1"/>
</dbReference>
<sequence length="479" mass="54055">MKICLIAEGSYPYITGGVSSWIHSLIKGMPEHEFVLYAIGAQEKNKGSFVYELPENVVAIHEVFLDTYFREEAVPGKRLALKEEEQKALLSLLDGSEVNWTAFFDLLVRGRLPSVGDFLTSRDFFDIVQKLCEQKYPQIPFTEMIWMIRSMILPLCLIIEGGMPEADLYHSVCTGYGGIAGALGKHLYHKPFLLTEHGIYTREREEEIIKAGWIKGHFKDIWIDYFLNLSKCAYAYSDRVITLFGRNKEIQIELGCDEGKIAIIPNGVEVGEYQSLPGKELDEEGAIYIGALVRVVPIKDIKTLIQSFALVHERIPHAYLIIMGPTNEDPEYFEECRQLVASLQLSRVNFTGTVSAKEYLGKMDMLVLTSISEGQPLVILEGMASAKPFVTTDVGSCRELLYGNGDEFQDAGIVVPVMHAGQIAQAMITLCEEEELRRQMGQNGLQRVSALYTKRQFLEAYRNLYREMEVQSWQVSGLS</sequence>
<organism evidence="2 3">
    <name type="scientific">Brevibacillus nitrificans</name>
    <dbReference type="NCBI Taxonomy" id="651560"/>
    <lineage>
        <taxon>Bacteria</taxon>
        <taxon>Bacillati</taxon>
        <taxon>Bacillota</taxon>
        <taxon>Bacilli</taxon>
        <taxon>Bacillales</taxon>
        <taxon>Paenibacillaceae</taxon>
        <taxon>Brevibacillus</taxon>
    </lineage>
</organism>
<dbReference type="InterPro" id="IPR022622">
    <property type="entry name" value="DUF3492"/>
</dbReference>
<evidence type="ECO:0000313" key="2">
    <source>
        <dbReference type="EMBL" id="RNB80454.1"/>
    </source>
</evidence>
<dbReference type="CDD" id="cd03813">
    <property type="entry name" value="GT4-like"/>
    <property type="match status" value="1"/>
</dbReference>
<dbReference type="Gene3D" id="3.40.50.2000">
    <property type="entry name" value="Glycogen Phosphorylase B"/>
    <property type="match status" value="2"/>
</dbReference>
<dbReference type="SUPFAM" id="SSF53756">
    <property type="entry name" value="UDP-Glycosyltransferase/glycogen phosphorylase"/>
    <property type="match status" value="1"/>
</dbReference>
<dbReference type="PANTHER" id="PTHR12526">
    <property type="entry name" value="GLYCOSYLTRANSFERASE"/>
    <property type="match status" value="1"/>
</dbReference>
<name>A0A3M8CXF6_9BACL</name>
<comment type="caution">
    <text evidence="2">The sequence shown here is derived from an EMBL/GenBank/DDBJ whole genome shotgun (WGS) entry which is preliminary data.</text>
</comment>
<dbReference type="NCBIfam" id="NF038011">
    <property type="entry name" value="PelF"/>
    <property type="match status" value="1"/>
</dbReference>
<keyword evidence="3" id="KW-1185">Reference proteome</keyword>
<dbReference type="Proteomes" id="UP000269573">
    <property type="component" value="Unassembled WGS sequence"/>
</dbReference>
<dbReference type="EMBL" id="RHHU01000017">
    <property type="protein sequence ID" value="RNB80454.1"/>
    <property type="molecule type" value="Genomic_DNA"/>
</dbReference>
<protein>
    <submittedName>
        <fullName evidence="2">DUF3492 domain-containing protein</fullName>
    </submittedName>
</protein>
<dbReference type="PANTHER" id="PTHR12526:SF608">
    <property type="entry name" value="PELF"/>
    <property type="match status" value="1"/>
</dbReference>
<dbReference type="AlphaFoldDB" id="A0A3M8CXF6"/>
<dbReference type="InterPro" id="IPR047691">
    <property type="entry name" value="PelF-like"/>
</dbReference>
<proteinExistence type="predicted"/>
<reference evidence="2 3" key="1">
    <citation type="submission" date="2018-10" db="EMBL/GenBank/DDBJ databases">
        <title>Phylogenomics of Brevibacillus.</title>
        <authorList>
            <person name="Dunlap C."/>
        </authorList>
    </citation>
    <scope>NUCLEOTIDE SEQUENCE [LARGE SCALE GENOMIC DNA]</scope>
    <source>
        <strain evidence="2 3">JCM 15774</strain>
    </source>
</reference>
<feature type="domain" description="DUF3492" evidence="1">
    <location>
        <begin position="1"/>
        <end position="258"/>
    </location>
</feature>
<evidence type="ECO:0000259" key="1">
    <source>
        <dbReference type="Pfam" id="PF11997"/>
    </source>
</evidence>